<organism evidence="1 2">
    <name type="scientific">Purpureocillium lilacinum</name>
    <name type="common">Paecilomyces lilacinus</name>
    <dbReference type="NCBI Taxonomy" id="33203"/>
    <lineage>
        <taxon>Eukaryota</taxon>
        <taxon>Fungi</taxon>
        <taxon>Dikarya</taxon>
        <taxon>Ascomycota</taxon>
        <taxon>Pezizomycotina</taxon>
        <taxon>Sordariomycetes</taxon>
        <taxon>Hypocreomycetidae</taxon>
        <taxon>Hypocreales</taxon>
        <taxon>Ophiocordycipitaceae</taxon>
        <taxon>Purpureocillium</taxon>
    </lineage>
</organism>
<name>A0ABR0BIR3_PURLI</name>
<protein>
    <submittedName>
        <fullName evidence="1">Uncharacterized protein</fullName>
    </submittedName>
</protein>
<dbReference type="EMBL" id="JAWRVI010000085">
    <property type="protein sequence ID" value="KAK4078403.1"/>
    <property type="molecule type" value="Genomic_DNA"/>
</dbReference>
<evidence type="ECO:0000313" key="2">
    <source>
        <dbReference type="Proteomes" id="UP001287286"/>
    </source>
</evidence>
<sequence>MAGVSFWVGRNPCARLEWHRDNKLASAHGPRRLPSKLATEATKSCAAAVRLTKRRPGYSIPCGARVAQRAWLLSADRAQLPRLPAPGQPTGSRALAGSAISPFCRMRGGWHAMAAGRSRMTNRRQPSFNITWSHSCYSCEAMTLRLGVQSRVAAALRGRGGPAPHPSTYRAFHQRKAHFVVRRTDGNLHSQPLDVFMGGSQDAYVVIDRNIGHALAPRETICQTAAGVKVPLVFYHDTHHFAHVSAAYPRIVLDQDLPRQSTAVTSPATLWLWGATNAITLDGTADDAFEESCRESNERLEGAATLLKDR</sequence>
<accession>A0ABR0BIR3</accession>
<dbReference type="Proteomes" id="UP001287286">
    <property type="component" value="Unassembled WGS sequence"/>
</dbReference>
<proteinExistence type="predicted"/>
<keyword evidence="2" id="KW-1185">Reference proteome</keyword>
<comment type="caution">
    <text evidence="1">The sequence shown here is derived from an EMBL/GenBank/DDBJ whole genome shotgun (WGS) entry which is preliminary data.</text>
</comment>
<gene>
    <name evidence="1" type="ORF">Purlil1_12029</name>
</gene>
<evidence type="ECO:0000313" key="1">
    <source>
        <dbReference type="EMBL" id="KAK4078403.1"/>
    </source>
</evidence>
<reference evidence="1 2" key="1">
    <citation type="journal article" date="2024" name="Microbiol. Resour. Announc.">
        <title>Genome annotations for the ascomycete fungi Trichoderma harzianum, Trichoderma aggressivum, and Purpureocillium lilacinum.</title>
        <authorList>
            <person name="Beijen E.P.W."/>
            <person name="Ohm R.A."/>
        </authorList>
    </citation>
    <scope>NUCLEOTIDE SEQUENCE [LARGE SCALE GENOMIC DNA]</scope>
    <source>
        <strain evidence="1 2">CBS 150709</strain>
    </source>
</reference>